<dbReference type="EMBL" id="MHUC01000014">
    <property type="protein sequence ID" value="OHA70971.1"/>
    <property type="molecule type" value="Genomic_DNA"/>
</dbReference>
<gene>
    <name evidence="1" type="ORF">A3F15_00290</name>
</gene>
<organism evidence="1 2">
    <name type="scientific">Candidatus Wildermuthbacteria bacterium RIFCSPHIGHO2_12_FULL_40_12</name>
    <dbReference type="NCBI Taxonomy" id="1802457"/>
    <lineage>
        <taxon>Bacteria</taxon>
        <taxon>Candidatus Wildermuthiibacteriota</taxon>
    </lineage>
</organism>
<proteinExistence type="predicted"/>
<comment type="caution">
    <text evidence="1">The sequence shown here is derived from an EMBL/GenBank/DDBJ whole genome shotgun (WGS) entry which is preliminary data.</text>
</comment>
<reference evidence="1 2" key="1">
    <citation type="journal article" date="2016" name="Nat. Commun.">
        <title>Thousands of microbial genomes shed light on interconnected biogeochemical processes in an aquifer system.</title>
        <authorList>
            <person name="Anantharaman K."/>
            <person name="Brown C.T."/>
            <person name="Hug L.A."/>
            <person name="Sharon I."/>
            <person name="Castelle C.J."/>
            <person name="Probst A.J."/>
            <person name="Thomas B.C."/>
            <person name="Singh A."/>
            <person name="Wilkins M.J."/>
            <person name="Karaoz U."/>
            <person name="Brodie E.L."/>
            <person name="Williams K.H."/>
            <person name="Hubbard S.S."/>
            <person name="Banfield J.F."/>
        </authorList>
    </citation>
    <scope>NUCLEOTIDE SEQUENCE [LARGE SCALE GENOMIC DNA]</scope>
</reference>
<dbReference type="AlphaFoldDB" id="A0A1G2RFY5"/>
<evidence type="ECO:0000313" key="2">
    <source>
        <dbReference type="Proteomes" id="UP000177078"/>
    </source>
</evidence>
<protein>
    <submittedName>
        <fullName evidence="1">Uncharacterized protein</fullName>
    </submittedName>
</protein>
<name>A0A1G2RFY5_9BACT</name>
<evidence type="ECO:0000313" key="1">
    <source>
        <dbReference type="EMBL" id="OHA70971.1"/>
    </source>
</evidence>
<sequence length="199" mass="23025">MFTKNKLVILLVSILALAGVLAVIKPYLAPSSQNPPNTSPESSKVAQLELKYPYDVKNVTDKEKEEIIQLVKTFETLQYERRAKKVLDLFTPPVNNDEKGWLDHLEGKDINSKPRLYITAGFPSYLNWYMVRRIEKQDGAIQVTLKELRTFYDNSTADYDARVENLTLVMRNVNGSYKIEKYYHEKPLPTVNIKYEGLY</sequence>
<dbReference type="Proteomes" id="UP000177078">
    <property type="component" value="Unassembled WGS sequence"/>
</dbReference>
<accession>A0A1G2RFY5</accession>
<dbReference type="STRING" id="1802457.A3F15_00290"/>